<evidence type="ECO:0000313" key="2">
    <source>
        <dbReference type="EMBL" id="BBI64335.1"/>
    </source>
</evidence>
<dbReference type="InterPro" id="IPR001451">
    <property type="entry name" value="Hexapep"/>
</dbReference>
<dbReference type="PANTHER" id="PTHR43300">
    <property type="entry name" value="ACETYLTRANSFERASE"/>
    <property type="match status" value="1"/>
</dbReference>
<reference evidence="2 3" key="1">
    <citation type="journal article" date="2019" name="Microbiol. Resour. Announc.">
        <title>Complete Genome Sequence of Halomonas sulfidaeris Strain Esulfide1 Isolated from a Metal Sulfide Rock at a Depth of 2,200 Meters, Obtained Using Nanopore Sequencing.</title>
        <authorList>
            <person name="Saito M."/>
            <person name="Nishigata A."/>
            <person name="Galipon J."/>
            <person name="Arakawa K."/>
        </authorList>
    </citation>
    <scope>NUCLEOTIDE SEQUENCE [LARGE SCALE GENOMIC DNA]</scope>
    <source>
        <strain evidence="2 3">ATCC BAA-803</strain>
    </source>
</reference>
<dbReference type="InterPro" id="IPR011004">
    <property type="entry name" value="Trimer_LpxA-like_sf"/>
</dbReference>
<proteinExistence type="inferred from homology"/>
<evidence type="ECO:0000256" key="1">
    <source>
        <dbReference type="ARBA" id="ARBA00007274"/>
    </source>
</evidence>
<dbReference type="PANTHER" id="PTHR43300:SF7">
    <property type="entry name" value="UDP-N-ACETYLBACILLOSAMINE N-ACETYLTRANSFERASE"/>
    <property type="match status" value="1"/>
</dbReference>
<dbReference type="Gene3D" id="2.160.10.10">
    <property type="entry name" value="Hexapeptide repeat proteins"/>
    <property type="match status" value="1"/>
</dbReference>
<organism evidence="2 3">
    <name type="scientific">Vreelandella sulfidaeris</name>
    <dbReference type="NCBI Taxonomy" id="115553"/>
    <lineage>
        <taxon>Bacteria</taxon>
        <taxon>Pseudomonadati</taxon>
        <taxon>Pseudomonadota</taxon>
        <taxon>Gammaproteobacteria</taxon>
        <taxon>Oceanospirillales</taxon>
        <taxon>Halomonadaceae</taxon>
        <taxon>Vreelandella</taxon>
    </lineage>
</organism>
<evidence type="ECO:0000313" key="3">
    <source>
        <dbReference type="Proteomes" id="UP000320231"/>
    </source>
</evidence>
<protein>
    <recommendedName>
        <fullName evidence="4">UDP-3-O-[3-hydroxymyristoyl] glucosamine N-acyltransferase non-repeat region domain-containing protein</fullName>
    </recommendedName>
</protein>
<dbReference type="Pfam" id="PF00132">
    <property type="entry name" value="Hexapep"/>
    <property type="match status" value="1"/>
</dbReference>
<dbReference type="InterPro" id="IPR050179">
    <property type="entry name" value="Trans_hexapeptide_repeat"/>
</dbReference>
<dbReference type="Proteomes" id="UP000320231">
    <property type="component" value="Chromosome"/>
</dbReference>
<dbReference type="AlphaFoldDB" id="A0A455UE22"/>
<dbReference type="EMBL" id="AP019514">
    <property type="protein sequence ID" value="BBI64335.1"/>
    <property type="molecule type" value="Genomic_DNA"/>
</dbReference>
<name>A0A455UE22_9GAMM</name>
<sequence>MAGCVIQADTCIGDSTIINTAAQVDHDGRIGSHVHIAPGAVLSGEVIVEENAHIGPNATLIQGKHIGRGAVVGLEQ</sequence>
<gene>
    <name evidence="2" type="ORF">HSBAA_56410</name>
</gene>
<evidence type="ECO:0008006" key="4">
    <source>
        <dbReference type="Google" id="ProtNLM"/>
    </source>
</evidence>
<dbReference type="SUPFAM" id="SSF51161">
    <property type="entry name" value="Trimeric LpxA-like enzymes"/>
    <property type="match status" value="1"/>
</dbReference>
<comment type="similarity">
    <text evidence="1">Belongs to the transferase hexapeptide repeat family.</text>
</comment>
<dbReference type="KEGG" id="hsr:HSBAA_56410"/>
<accession>A0A455UE22</accession>